<dbReference type="Proteomes" id="UP000612055">
    <property type="component" value="Unassembled WGS sequence"/>
</dbReference>
<dbReference type="AlphaFoldDB" id="A0A836C575"/>
<dbReference type="InterPro" id="IPR050600">
    <property type="entry name" value="SETD3_SETD6_MTase"/>
</dbReference>
<keyword evidence="3" id="KW-0949">S-adenosyl-L-methionine</keyword>
<evidence type="ECO:0000256" key="1">
    <source>
        <dbReference type="ARBA" id="ARBA00022603"/>
    </source>
</evidence>
<feature type="domain" description="SET" evidence="4">
    <location>
        <begin position="105"/>
        <end position="341"/>
    </location>
</feature>
<dbReference type="EMBL" id="JAEHOE010000006">
    <property type="protein sequence ID" value="KAG2499539.1"/>
    <property type="molecule type" value="Genomic_DNA"/>
</dbReference>
<protein>
    <recommendedName>
        <fullName evidence="4">SET domain-containing protein</fullName>
    </recommendedName>
</protein>
<keyword evidence="6" id="KW-1185">Reference proteome</keyword>
<evidence type="ECO:0000313" key="5">
    <source>
        <dbReference type="EMBL" id="KAG2499539.1"/>
    </source>
</evidence>
<dbReference type="GO" id="GO:0032259">
    <property type="term" value="P:methylation"/>
    <property type="evidence" value="ECO:0007669"/>
    <property type="project" value="UniProtKB-KW"/>
</dbReference>
<reference evidence="5" key="1">
    <citation type="journal article" date="2020" name="bioRxiv">
        <title>Comparative genomics of Chlamydomonas.</title>
        <authorList>
            <person name="Craig R.J."/>
            <person name="Hasan A.R."/>
            <person name="Ness R.W."/>
            <person name="Keightley P.D."/>
        </authorList>
    </citation>
    <scope>NUCLEOTIDE SEQUENCE</scope>
    <source>
        <strain evidence="5">CCAP 11/70</strain>
    </source>
</reference>
<dbReference type="SUPFAM" id="SSF81822">
    <property type="entry name" value="RuBisCo LSMT C-terminal, substrate-binding domain"/>
    <property type="match status" value="1"/>
</dbReference>
<dbReference type="PANTHER" id="PTHR13271">
    <property type="entry name" value="UNCHARACTERIZED PUTATIVE METHYLTRANSFERASE"/>
    <property type="match status" value="1"/>
</dbReference>
<dbReference type="Gene3D" id="3.90.1410.10">
    <property type="entry name" value="set domain protein methyltransferase, domain 1"/>
    <property type="match status" value="1"/>
</dbReference>
<organism evidence="5 6">
    <name type="scientific">Edaphochlamys debaryana</name>
    <dbReference type="NCBI Taxonomy" id="47281"/>
    <lineage>
        <taxon>Eukaryota</taxon>
        <taxon>Viridiplantae</taxon>
        <taxon>Chlorophyta</taxon>
        <taxon>core chlorophytes</taxon>
        <taxon>Chlorophyceae</taxon>
        <taxon>CS clade</taxon>
        <taxon>Chlamydomonadales</taxon>
        <taxon>Chlamydomonadales incertae sedis</taxon>
        <taxon>Edaphochlamys</taxon>
    </lineage>
</organism>
<gene>
    <name evidence="5" type="ORF">HYH03_002485</name>
</gene>
<keyword evidence="2" id="KW-0808">Transferase</keyword>
<dbReference type="InterPro" id="IPR046341">
    <property type="entry name" value="SET_dom_sf"/>
</dbReference>
<dbReference type="InterPro" id="IPR001214">
    <property type="entry name" value="SET_dom"/>
</dbReference>
<dbReference type="PROSITE" id="PS50280">
    <property type="entry name" value="SET"/>
    <property type="match status" value="1"/>
</dbReference>
<dbReference type="GO" id="GO:0016279">
    <property type="term" value="F:protein-lysine N-methyltransferase activity"/>
    <property type="evidence" value="ECO:0007669"/>
    <property type="project" value="TreeGrafter"/>
</dbReference>
<name>A0A836C575_9CHLO</name>
<comment type="caution">
    <text evidence="5">The sequence shown here is derived from an EMBL/GenBank/DDBJ whole genome shotgun (WGS) entry which is preliminary data.</text>
</comment>
<dbReference type="SUPFAM" id="SSF82199">
    <property type="entry name" value="SET domain"/>
    <property type="match status" value="1"/>
</dbReference>
<keyword evidence="1" id="KW-0489">Methyltransferase</keyword>
<sequence>MRFAGISQRPCSAAAHPPSVHVLPATLLNGAQARWPVSLESSRIGNAGPRSRAPRGRPCAAAAPLTLVQEVAVTQADAAPVEAPTEPLSDLADPEALARAARVEKQLVVGYGPLGRGLVATQALEARQSVVSVPLENALIITDEPLDGISVFGDRCLEAWQAAHGRMPEDLVDFLTGEARWDVRMTAFLLWVASEQPDSPVWGRYMANLPPAGEITCLLHYGPDVARELQFKELIDEAKTQHAWAMGVHRKYFDPKTGQLGQLRLAARVEDTMWAMSMVRTRTFSETVNGEALTLMVPYADLANHSFRCTGTFCMARDNKRFDLRLLAPLAEGEEATISYGEAKSNAEVMRDYGFVVPGNPNDRLRLPGLEQLPPLNGASLLESIGFKGDWREGTAAPKRPTLEASHGDPEARLVLARRRCVALSLQLYDTVAPPPPSSGKGGLLDGFAQPWSNSGRPPPQHVAPYALAPELEAVGAVRGVLQGALDELPTTIEQDEALLSSYGAAGAEAGAGAGAAAGLALYEAALRCRLEAKRLLREGVRVMDAYGAWLAERQQQQLLRKRRG</sequence>
<dbReference type="OrthoDB" id="341421at2759"/>
<evidence type="ECO:0000259" key="4">
    <source>
        <dbReference type="PROSITE" id="PS50280"/>
    </source>
</evidence>
<dbReference type="InterPro" id="IPR036464">
    <property type="entry name" value="Rubisco_LSMT_subst-bd_sf"/>
</dbReference>
<dbReference type="PANTHER" id="PTHR13271:SF137">
    <property type="entry name" value="SET DOMAIN-CONTAINING PROTEIN"/>
    <property type="match status" value="1"/>
</dbReference>
<accession>A0A836C575</accession>
<evidence type="ECO:0000256" key="3">
    <source>
        <dbReference type="ARBA" id="ARBA00022691"/>
    </source>
</evidence>
<evidence type="ECO:0000313" key="6">
    <source>
        <dbReference type="Proteomes" id="UP000612055"/>
    </source>
</evidence>
<dbReference type="CDD" id="cd10527">
    <property type="entry name" value="SET_LSMT"/>
    <property type="match status" value="1"/>
</dbReference>
<proteinExistence type="predicted"/>
<evidence type="ECO:0000256" key="2">
    <source>
        <dbReference type="ARBA" id="ARBA00022679"/>
    </source>
</evidence>